<dbReference type="AlphaFoldDB" id="A0A3B0Y7N0"/>
<dbReference type="SMART" id="SM00257">
    <property type="entry name" value="LysM"/>
    <property type="match status" value="1"/>
</dbReference>
<sequence>MKRILNGKALVTVVLALGLVAGCATTPKEQPAQVEKGPSASAAAINNAKSAIAGAKSVNWIWRDTEKFLKQAEAAAGKGDEATAIKLANKARNQANEAVNQYYLEQSKVLYAKVGNASGLSAAQKNTLAAAGSAIGNAEGRKAYDLLSPLVTELQAASIKVEVVRGDSLWSISGQSGVYNNPYQWPLIYKANRDQIKDADLIYPGQTFTVDRNPTSAEVAAAVDHARNRGAWSIGVVEESDRNYAGGSLELK</sequence>
<dbReference type="PANTHER" id="PTHR34700">
    <property type="entry name" value="POTASSIUM BINDING PROTEIN KBP"/>
    <property type="match status" value="1"/>
</dbReference>
<evidence type="ECO:0000259" key="1">
    <source>
        <dbReference type="PROSITE" id="PS51782"/>
    </source>
</evidence>
<accession>A0A3B0Y7N0</accession>
<reference evidence="2" key="1">
    <citation type="submission" date="2018-06" db="EMBL/GenBank/DDBJ databases">
        <authorList>
            <person name="Zhirakovskaya E."/>
        </authorList>
    </citation>
    <scope>NUCLEOTIDE SEQUENCE</scope>
</reference>
<gene>
    <name evidence="2" type="ORF">MNBD_GAMMA15-53</name>
</gene>
<organism evidence="2">
    <name type="scientific">hydrothermal vent metagenome</name>
    <dbReference type="NCBI Taxonomy" id="652676"/>
    <lineage>
        <taxon>unclassified sequences</taxon>
        <taxon>metagenomes</taxon>
        <taxon>ecological metagenomes</taxon>
    </lineage>
</organism>
<evidence type="ECO:0000313" key="2">
    <source>
        <dbReference type="EMBL" id="VAW76768.1"/>
    </source>
</evidence>
<dbReference type="InterPro" id="IPR036779">
    <property type="entry name" value="LysM_dom_sf"/>
</dbReference>
<dbReference type="EMBL" id="UOFN01000067">
    <property type="protein sequence ID" value="VAW76768.1"/>
    <property type="molecule type" value="Genomic_DNA"/>
</dbReference>
<name>A0A3B0Y7N0_9ZZZZ</name>
<feature type="domain" description="LysM" evidence="1">
    <location>
        <begin position="159"/>
        <end position="210"/>
    </location>
</feature>
<protein>
    <submittedName>
        <fullName evidence="2">Peptidoglycan-binding LysM</fullName>
    </submittedName>
</protein>
<dbReference type="Pfam" id="PF01476">
    <property type="entry name" value="LysM"/>
    <property type="match status" value="1"/>
</dbReference>
<dbReference type="PANTHER" id="PTHR34700:SF4">
    <property type="entry name" value="PHAGE-LIKE ELEMENT PBSX PROTEIN XKDP"/>
    <property type="match status" value="1"/>
</dbReference>
<dbReference type="CDD" id="cd00118">
    <property type="entry name" value="LysM"/>
    <property type="match status" value="1"/>
</dbReference>
<dbReference type="PROSITE" id="PS51257">
    <property type="entry name" value="PROKAR_LIPOPROTEIN"/>
    <property type="match status" value="1"/>
</dbReference>
<dbReference type="PROSITE" id="PS51782">
    <property type="entry name" value="LYSM"/>
    <property type="match status" value="1"/>
</dbReference>
<proteinExistence type="predicted"/>
<dbReference type="InterPro" id="IPR018392">
    <property type="entry name" value="LysM"/>
</dbReference>
<dbReference type="InterPro" id="IPR052196">
    <property type="entry name" value="Bact_Kbp"/>
</dbReference>
<dbReference type="Gene3D" id="3.10.350.10">
    <property type="entry name" value="LysM domain"/>
    <property type="match status" value="1"/>
</dbReference>